<dbReference type="EMBL" id="SMRS01000002">
    <property type="protein sequence ID" value="KAA0875846.1"/>
    <property type="molecule type" value="Genomic_DNA"/>
</dbReference>
<dbReference type="PANTHER" id="PTHR36837">
    <property type="entry name" value="POLY(3-HYDROXYALKANOATE) POLYMERASE SUBUNIT PHAC"/>
    <property type="match status" value="1"/>
</dbReference>
<reference evidence="8 9" key="1">
    <citation type="submission" date="2019-03" db="EMBL/GenBank/DDBJ databases">
        <title>Nitrincola sp. nov. isolated from an Indian soda lake.</title>
        <authorList>
            <person name="Joshi A."/>
            <person name="Thite S.V."/>
            <person name="Joseph N."/>
            <person name="Dhotre D."/>
            <person name="Moorthy M."/>
            <person name="Shouche Y.S."/>
        </authorList>
    </citation>
    <scope>NUCLEOTIDE SEQUENCE [LARGE SCALE GENOMIC DNA]</scope>
    <source>
        <strain evidence="8 9">MEB193</strain>
    </source>
</reference>
<gene>
    <name evidence="8" type="primary">phaC</name>
    <name evidence="8" type="ORF">E1H14_03950</name>
</gene>
<dbReference type="Pfam" id="PF00561">
    <property type="entry name" value="Abhydrolase_1"/>
    <property type="match status" value="1"/>
</dbReference>
<keyword evidence="4" id="KW-0583">PHB biosynthesis</keyword>
<dbReference type="PANTHER" id="PTHR36837:SF2">
    <property type="entry name" value="POLY(3-HYDROXYALKANOATE) POLYMERASE SUBUNIT PHAC"/>
    <property type="match status" value="1"/>
</dbReference>
<evidence type="ECO:0000256" key="5">
    <source>
        <dbReference type="ARBA" id="ARBA00023315"/>
    </source>
</evidence>
<dbReference type="RefSeq" id="WP_149390150.1">
    <property type="nucleotide sequence ID" value="NZ_SMRS01000002.1"/>
</dbReference>
<evidence type="ECO:0000313" key="8">
    <source>
        <dbReference type="EMBL" id="KAA0875846.1"/>
    </source>
</evidence>
<evidence type="ECO:0000259" key="7">
    <source>
        <dbReference type="Pfam" id="PF00561"/>
    </source>
</evidence>
<accession>A0A5A9W4Z9</accession>
<dbReference type="SUPFAM" id="SSF53474">
    <property type="entry name" value="alpha/beta-Hydrolases"/>
    <property type="match status" value="1"/>
</dbReference>
<dbReference type="AlphaFoldDB" id="A0A5A9W4Z9"/>
<keyword evidence="3" id="KW-0808">Transferase</keyword>
<dbReference type="GO" id="GO:0042619">
    <property type="term" value="P:poly-hydroxybutyrate biosynthetic process"/>
    <property type="evidence" value="ECO:0007669"/>
    <property type="project" value="UniProtKB-KW"/>
</dbReference>
<dbReference type="Gene3D" id="3.40.50.1820">
    <property type="entry name" value="alpha/beta hydrolase"/>
    <property type="match status" value="1"/>
</dbReference>
<keyword evidence="9" id="KW-1185">Reference proteome</keyword>
<dbReference type="GO" id="GO:0016746">
    <property type="term" value="F:acyltransferase activity"/>
    <property type="evidence" value="ECO:0007669"/>
    <property type="project" value="UniProtKB-KW"/>
</dbReference>
<dbReference type="NCBIfam" id="TIGR01836">
    <property type="entry name" value="PHA_synth_III_C"/>
    <property type="match status" value="1"/>
</dbReference>
<comment type="caution">
    <text evidence="8">The sequence shown here is derived from an EMBL/GenBank/DDBJ whole genome shotgun (WGS) entry which is preliminary data.</text>
</comment>
<dbReference type="UniPathway" id="UPA00917"/>
<comment type="pathway">
    <text evidence="1">Biopolymer metabolism; poly-(R)-3-hydroxybutanoate biosynthesis.</text>
</comment>
<dbReference type="InterPro" id="IPR010125">
    <property type="entry name" value="PHA_synth_III_C"/>
</dbReference>
<evidence type="ECO:0000256" key="3">
    <source>
        <dbReference type="ARBA" id="ARBA00022679"/>
    </source>
</evidence>
<evidence type="ECO:0000256" key="2">
    <source>
        <dbReference type="ARBA" id="ARBA00019065"/>
    </source>
</evidence>
<evidence type="ECO:0000256" key="4">
    <source>
        <dbReference type="ARBA" id="ARBA00022752"/>
    </source>
</evidence>
<sequence>MRRLDLQPQSLKKELKRFNSRLLQSYQTLNNLGDLGIEATVYSEVFQQDKLRLRYYAPPDINPELSPILICYALVNRPSMLDLHPERSLIAQLLAAGFRVYLIDWGYPDASDRYLDLDDYINGYLHQCVLFSCEHSQSPKITLMGICQGGTFSLCYTALHPQKVERLITLVTPVDFSTPDFTLSRLVKHLDIDLTVNTYGNIPGQRLNDLYTSLMPMRLSLQKQMDLPSILSEPQKALEFLRMEHWLNDCPDQAGEAFREFAIWFFQENRLIQGQLTLAGQKVDLKAITQPLLNIFGLQDHLVPPSASRALAQHTASQNYQELALRTGHIGLFVSKRNGTQVADAITHWCYAT</sequence>
<dbReference type="InterPro" id="IPR051321">
    <property type="entry name" value="PHA/PHB_synthase"/>
</dbReference>
<evidence type="ECO:0000256" key="6">
    <source>
        <dbReference type="ARBA" id="ARBA00033356"/>
    </source>
</evidence>
<dbReference type="Proteomes" id="UP000325302">
    <property type="component" value="Unassembled WGS sequence"/>
</dbReference>
<organism evidence="8 9">
    <name type="scientific">Nitrincola tapanii</name>
    <dbReference type="NCBI Taxonomy" id="1708751"/>
    <lineage>
        <taxon>Bacteria</taxon>
        <taxon>Pseudomonadati</taxon>
        <taxon>Pseudomonadota</taxon>
        <taxon>Gammaproteobacteria</taxon>
        <taxon>Oceanospirillales</taxon>
        <taxon>Oceanospirillaceae</taxon>
        <taxon>Nitrincola</taxon>
    </lineage>
</organism>
<dbReference type="InterPro" id="IPR029058">
    <property type="entry name" value="AB_hydrolase_fold"/>
</dbReference>
<dbReference type="OrthoDB" id="9767934at2"/>
<keyword evidence="5" id="KW-0012">Acyltransferase</keyword>
<name>A0A5A9W4Z9_9GAMM</name>
<evidence type="ECO:0000313" key="9">
    <source>
        <dbReference type="Proteomes" id="UP000325302"/>
    </source>
</evidence>
<proteinExistence type="predicted"/>
<protein>
    <recommendedName>
        <fullName evidence="2">Poly(3-hydroxyalkanoate) polymerase subunit PhaC</fullName>
    </recommendedName>
    <alternativeName>
        <fullName evidence="6">PHB synthase subunit PhaC</fullName>
    </alternativeName>
</protein>
<dbReference type="InterPro" id="IPR000073">
    <property type="entry name" value="AB_hydrolase_1"/>
</dbReference>
<feature type="domain" description="AB hydrolase-1" evidence="7">
    <location>
        <begin position="67"/>
        <end position="333"/>
    </location>
</feature>
<evidence type="ECO:0000256" key="1">
    <source>
        <dbReference type="ARBA" id="ARBA00004683"/>
    </source>
</evidence>